<gene>
    <name evidence="13" type="ORF">ISN26_07915</name>
</gene>
<keyword evidence="6" id="KW-0548">Nucleotidyltransferase</keyword>
<evidence type="ECO:0000256" key="9">
    <source>
        <dbReference type="ARBA" id="ARBA00023125"/>
    </source>
</evidence>
<keyword evidence="9" id="KW-0238">DNA-binding</keyword>
<dbReference type="Gene3D" id="3.70.10.10">
    <property type="match status" value="1"/>
</dbReference>
<evidence type="ECO:0000256" key="10">
    <source>
        <dbReference type="ARBA" id="ARBA00030988"/>
    </source>
</evidence>
<evidence type="ECO:0000256" key="6">
    <source>
        <dbReference type="ARBA" id="ARBA00022695"/>
    </source>
</evidence>
<dbReference type="InterPro" id="IPR022635">
    <property type="entry name" value="DNA_polIII_beta_C"/>
</dbReference>
<proteinExistence type="inferred from homology"/>
<evidence type="ECO:0000256" key="3">
    <source>
        <dbReference type="ARBA" id="ARBA00021035"/>
    </source>
</evidence>
<dbReference type="GO" id="GO:0009360">
    <property type="term" value="C:DNA polymerase III complex"/>
    <property type="evidence" value="ECO:0007669"/>
    <property type="project" value="InterPro"/>
</dbReference>
<dbReference type="GO" id="GO:0008408">
    <property type="term" value="F:3'-5' exonuclease activity"/>
    <property type="evidence" value="ECO:0007669"/>
    <property type="project" value="InterPro"/>
</dbReference>
<sequence>MLRAERQGESFRQASFELGAGTLTAQLIADEYPAYARVIPDAKVNSSTITIKRDEFLNSVRQACAIHDKAGDVIEIIAKDKGSSLEIVAKGTAEEDSAELDVGLEAKADAIHCKLNSTYVQDMLTAFEGFDNIDMAFKNGKEKLLFSPKGSSSTLKYVVMPVR</sequence>
<name>A0A930XYP8_9GAMM</name>
<keyword evidence="4" id="KW-0963">Cytoplasm</keyword>
<dbReference type="Gene3D" id="3.10.150.10">
    <property type="entry name" value="DNA Polymerase III, subunit A, domain 2"/>
    <property type="match status" value="1"/>
</dbReference>
<dbReference type="SUPFAM" id="SSF55979">
    <property type="entry name" value="DNA clamp"/>
    <property type="match status" value="1"/>
</dbReference>
<dbReference type="GO" id="GO:0003887">
    <property type="term" value="F:DNA-directed DNA polymerase activity"/>
    <property type="evidence" value="ECO:0007669"/>
    <property type="project" value="UniProtKB-KW"/>
</dbReference>
<reference evidence="13" key="1">
    <citation type="submission" date="2020-10" db="EMBL/GenBank/DDBJ databases">
        <title>An improved Amphimedon queenslandica hologenome assembly reveals how three proteobacterial symbionts can extend the metabolic phenotypic of their marine sponge host.</title>
        <authorList>
            <person name="Degnan B."/>
            <person name="Degnan S."/>
            <person name="Xiang X."/>
        </authorList>
    </citation>
    <scope>NUCLEOTIDE SEQUENCE</scope>
    <source>
        <strain evidence="13">AqS2</strain>
    </source>
</reference>
<evidence type="ECO:0000313" key="13">
    <source>
        <dbReference type="EMBL" id="MBF2735969.1"/>
    </source>
</evidence>
<protein>
    <recommendedName>
        <fullName evidence="3">Beta sliding clamp</fullName>
    </recommendedName>
    <alternativeName>
        <fullName evidence="11">Beta-clamp processivity factor</fullName>
    </alternativeName>
    <alternativeName>
        <fullName evidence="10">DNA polymerase III beta sliding clamp subunit</fullName>
    </alternativeName>
</protein>
<keyword evidence="8" id="KW-0239">DNA-directed DNA polymerase</keyword>
<accession>A0A930XYP8</accession>
<evidence type="ECO:0000256" key="4">
    <source>
        <dbReference type="ARBA" id="ARBA00022490"/>
    </source>
</evidence>
<evidence type="ECO:0000256" key="5">
    <source>
        <dbReference type="ARBA" id="ARBA00022679"/>
    </source>
</evidence>
<keyword evidence="14" id="KW-1185">Reference proteome</keyword>
<evidence type="ECO:0000259" key="12">
    <source>
        <dbReference type="Pfam" id="PF02768"/>
    </source>
</evidence>
<evidence type="ECO:0000256" key="7">
    <source>
        <dbReference type="ARBA" id="ARBA00022705"/>
    </source>
</evidence>
<dbReference type="Pfam" id="PF02768">
    <property type="entry name" value="DNA_pol3_beta_3"/>
    <property type="match status" value="1"/>
</dbReference>
<evidence type="ECO:0000256" key="8">
    <source>
        <dbReference type="ARBA" id="ARBA00022932"/>
    </source>
</evidence>
<dbReference type="PANTHER" id="PTHR30478:SF0">
    <property type="entry name" value="BETA SLIDING CLAMP"/>
    <property type="match status" value="1"/>
</dbReference>
<comment type="caution">
    <text evidence="13">The sequence shown here is derived from an EMBL/GenBank/DDBJ whole genome shotgun (WGS) entry which is preliminary data.</text>
</comment>
<keyword evidence="7" id="KW-0235">DNA replication</keyword>
<evidence type="ECO:0000256" key="1">
    <source>
        <dbReference type="ARBA" id="ARBA00004496"/>
    </source>
</evidence>
<evidence type="ECO:0000256" key="11">
    <source>
        <dbReference type="ARBA" id="ARBA00033276"/>
    </source>
</evidence>
<organism evidence="13 14">
    <name type="scientific">Candidatus Amphirhobacter heronislandensis</name>
    <dbReference type="NCBI Taxonomy" id="1732024"/>
    <lineage>
        <taxon>Bacteria</taxon>
        <taxon>Pseudomonadati</taxon>
        <taxon>Pseudomonadota</taxon>
        <taxon>Gammaproteobacteria</taxon>
        <taxon>Candidatus Tethybacterales</taxon>
        <taxon>Candidatus Tethybacteraceae</taxon>
        <taxon>Candidatus Amphirhobacter</taxon>
    </lineage>
</organism>
<comment type="subcellular location">
    <subcellularLocation>
        <location evidence="1">Cytoplasm</location>
    </subcellularLocation>
</comment>
<dbReference type="PANTHER" id="PTHR30478">
    <property type="entry name" value="DNA POLYMERASE III SUBUNIT BETA"/>
    <property type="match status" value="1"/>
</dbReference>
<dbReference type="GO" id="GO:0005737">
    <property type="term" value="C:cytoplasm"/>
    <property type="evidence" value="ECO:0007669"/>
    <property type="project" value="UniProtKB-SubCell"/>
</dbReference>
<dbReference type="InterPro" id="IPR046938">
    <property type="entry name" value="DNA_clamp_sf"/>
</dbReference>
<dbReference type="GO" id="GO:0003677">
    <property type="term" value="F:DNA binding"/>
    <property type="evidence" value="ECO:0007669"/>
    <property type="project" value="UniProtKB-KW"/>
</dbReference>
<evidence type="ECO:0000256" key="2">
    <source>
        <dbReference type="ARBA" id="ARBA00010752"/>
    </source>
</evidence>
<dbReference type="AlphaFoldDB" id="A0A930XYP8"/>
<dbReference type="Proteomes" id="UP000604381">
    <property type="component" value="Unassembled WGS sequence"/>
</dbReference>
<dbReference type="EMBL" id="JADHEI010000058">
    <property type="protein sequence ID" value="MBF2735969.1"/>
    <property type="molecule type" value="Genomic_DNA"/>
</dbReference>
<feature type="domain" description="DNA polymerase III beta sliding clamp C-terminal" evidence="12">
    <location>
        <begin position="37"/>
        <end position="163"/>
    </location>
</feature>
<dbReference type="InterPro" id="IPR001001">
    <property type="entry name" value="DNA_polIII_beta"/>
</dbReference>
<evidence type="ECO:0000313" key="14">
    <source>
        <dbReference type="Proteomes" id="UP000604381"/>
    </source>
</evidence>
<comment type="similarity">
    <text evidence="2">Belongs to the beta sliding clamp family.</text>
</comment>
<dbReference type="GO" id="GO:0006271">
    <property type="term" value="P:DNA strand elongation involved in DNA replication"/>
    <property type="evidence" value="ECO:0007669"/>
    <property type="project" value="TreeGrafter"/>
</dbReference>
<keyword evidence="5" id="KW-0808">Transferase</keyword>